<accession>A0ABD3ME04</accession>
<dbReference type="InterPro" id="IPR050741">
    <property type="entry name" value="Acyl-CoA_dehydrogenase"/>
</dbReference>
<evidence type="ECO:0000313" key="10">
    <source>
        <dbReference type="Proteomes" id="UP001530293"/>
    </source>
</evidence>
<protein>
    <recommendedName>
        <fullName evidence="11">Acyl-CoA dehydrogenase</fullName>
    </recommendedName>
</protein>
<dbReference type="SUPFAM" id="SSF47203">
    <property type="entry name" value="Acyl-CoA dehydrogenase C-terminal domain-like"/>
    <property type="match status" value="1"/>
</dbReference>
<organism evidence="9 10">
    <name type="scientific">Discostella pseudostelligera</name>
    <dbReference type="NCBI Taxonomy" id="259834"/>
    <lineage>
        <taxon>Eukaryota</taxon>
        <taxon>Sar</taxon>
        <taxon>Stramenopiles</taxon>
        <taxon>Ochrophyta</taxon>
        <taxon>Bacillariophyta</taxon>
        <taxon>Coscinodiscophyceae</taxon>
        <taxon>Thalassiosirophycidae</taxon>
        <taxon>Stephanodiscales</taxon>
        <taxon>Stephanodiscaceae</taxon>
        <taxon>Discostella</taxon>
    </lineage>
</organism>
<dbReference type="Gene3D" id="2.40.110.10">
    <property type="entry name" value="Butyryl-CoA Dehydrogenase, subunit A, domain 2"/>
    <property type="match status" value="1"/>
</dbReference>
<keyword evidence="3 6" id="KW-0285">Flavoprotein</keyword>
<comment type="caution">
    <text evidence="9">The sequence shown here is derived from an EMBL/GenBank/DDBJ whole genome shotgun (WGS) entry which is preliminary data.</text>
</comment>
<dbReference type="InterPro" id="IPR036250">
    <property type="entry name" value="AcylCo_DH-like_C"/>
</dbReference>
<feature type="domain" description="Acyl-CoA dehydrogenase/oxidase C-terminal" evidence="7">
    <location>
        <begin position="285"/>
        <end position="431"/>
    </location>
</feature>
<evidence type="ECO:0000256" key="6">
    <source>
        <dbReference type="RuleBase" id="RU362125"/>
    </source>
</evidence>
<reference evidence="9 10" key="1">
    <citation type="submission" date="2024-10" db="EMBL/GenBank/DDBJ databases">
        <title>Updated reference genomes for cyclostephanoid diatoms.</title>
        <authorList>
            <person name="Roberts W.R."/>
            <person name="Alverson A.J."/>
        </authorList>
    </citation>
    <scope>NUCLEOTIDE SEQUENCE [LARGE SCALE GENOMIC DNA]</scope>
    <source>
        <strain evidence="9 10">AJA232-27</strain>
    </source>
</reference>
<gene>
    <name evidence="9" type="ORF">ACHAWU_010083</name>
</gene>
<dbReference type="InterPro" id="IPR006091">
    <property type="entry name" value="Acyl-CoA_Oxase/DH_mid-dom"/>
</dbReference>
<evidence type="ECO:0000256" key="2">
    <source>
        <dbReference type="ARBA" id="ARBA00009347"/>
    </source>
</evidence>
<keyword evidence="5 6" id="KW-0560">Oxidoreductase</keyword>
<evidence type="ECO:0000259" key="8">
    <source>
        <dbReference type="Pfam" id="PF02770"/>
    </source>
</evidence>
<dbReference type="InterPro" id="IPR009075">
    <property type="entry name" value="AcylCo_DH/oxidase_C"/>
</dbReference>
<dbReference type="Gene3D" id="1.10.540.10">
    <property type="entry name" value="Acyl-CoA dehydrogenase/oxidase, N-terminal domain"/>
    <property type="match status" value="1"/>
</dbReference>
<evidence type="ECO:0000256" key="3">
    <source>
        <dbReference type="ARBA" id="ARBA00022630"/>
    </source>
</evidence>
<dbReference type="SUPFAM" id="SSF56645">
    <property type="entry name" value="Acyl-CoA dehydrogenase NM domain-like"/>
    <property type="match status" value="1"/>
</dbReference>
<evidence type="ECO:0000256" key="1">
    <source>
        <dbReference type="ARBA" id="ARBA00001974"/>
    </source>
</evidence>
<dbReference type="Proteomes" id="UP001530293">
    <property type="component" value="Unassembled WGS sequence"/>
</dbReference>
<dbReference type="Pfam" id="PF00441">
    <property type="entry name" value="Acyl-CoA_dh_1"/>
    <property type="match status" value="1"/>
</dbReference>
<proteinExistence type="inferred from homology"/>
<evidence type="ECO:0000313" key="9">
    <source>
        <dbReference type="EMBL" id="KAL3758790.1"/>
    </source>
</evidence>
<dbReference type="EMBL" id="JALLBG020000222">
    <property type="protein sequence ID" value="KAL3758790.1"/>
    <property type="molecule type" value="Genomic_DNA"/>
</dbReference>
<comment type="similarity">
    <text evidence="2 6">Belongs to the acyl-CoA dehydrogenase family.</text>
</comment>
<evidence type="ECO:0000256" key="5">
    <source>
        <dbReference type="ARBA" id="ARBA00023002"/>
    </source>
</evidence>
<evidence type="ECO:0000259" key="7">
    <source>
        <dbReference type="Pfam" id="PF00441"/>
    </source>
</evidence>
<dbReference type="PANTHER" id="PTHR48083:SF13">
    <property type="entry name" value="ACYL-COA DEHYDROGENASE FAMILY MEMBER 11"/>
    <property type="match status" value="1"/>
</dbReference>
<dbReference type="PANTHER" id="PTHR48083">
    <property type="entry name" value="MEDIUM-CHAIN SPECIFIC ACYL-COA DEHYDROGENASE, MITOCHONDRIAL-RELATED"/>
    <property type="match status" value="1"/>
</dbReference>
<evidence type="ECO:0008006" key="11">
    <source>
        <dbReference type="Google" id="ProtNLM"/>
    </source>
</evidence>
<keyword evidence="10" id="KW-1185">Reference proteome</keyword>
<keyword evidence="4 6" id="KW-0274">FAD</keyword>
<dbReference type="InterPro" id="IPR046373">
    <property type="entry name" value="Acyl-CoA_Oxase/DH_mid-dom_sf"/>
</dbReference>
<feature type="domain" description="Acyl-CoA oxidase/dehydrogenase middle" evidence="8">
    <location>
        <begin position="159"/>
        <end position="268"/>
    </location>
</feature>
<dbReference type="InterPro" id="IPR037069">
    <property type="entry name" value="AcylCoA_DH/ox_N_sf"/>
</dbReference>
<sequence>MSLLSLSPKASSLKDKLEKFVNECCIPAEDEYERHIAQLSGADRWTYAAVPPVLDRLKSEAQSLGFWNLFLPHPIPSHLITGGTSSDGDDDVAITPSMYLSNREYGILCEVMGRSSLAPEACNCSAPDTGNMEVLLKHGTEIQQSTYLKPLLQGKIRSAFLMTEPDVASSDARNLQTELKKIVQKDGSVKYILNGKKWWSTGAMDPRCKVALVVAQMDYSDPSCSEGKEPKRGNQTVVIVPMPHPGVKCVRPLTVFGYDDAPHGHAEVWLDNVELDESAVVLGEGRGFEISQSRLGPGRIHHCMRAVGLAARCYELMLERTFQRQTFGKYLHEHGSCREMIADSASDLEAARLLTLACAEDIDRLGARGARDKVAMIKVTVPELTSRVVDRAVQIFGGAGVCGDLPLARALVGLRTLRIADGPDAVHKQSLALLELKKAKQRMQSRV</sequence>
<dbReference type="AlphaFoldDB" id="A0ABD3ME04"/>
<comment type="cofactor">
    <cofactor evidence="1 6">
        <name>FAD</name>
        <dbReference type="ChEBI" id="CHEBI:57692"/>
    </cofactor>
</comment>
<evidence type="ECO:0000256" key="4">
    <source>
        <dbReference type="ARBA" id="ARBA00022827"/>
    </source>
</evidence>
<dbReference type="GO" id="GO:0016491">
    <property type="term" value="F:oxidoreductase activity"/>
    <property type="evidence" value="ECO:0007669"/>
    <property type="project" value="UniProtKB-KW"/>
</dbReference>
<dbReference type="InterPro" id="IPR009100">
    <property type="entry name" value="AcylCoA_DH/oxidase_NM_dom_sf"/>
</dbReference>
<name>A0ABD3ME04_9STRA</name>
<dbReference type="Gene3D" id="1.20.140.10">
    <property type="entry name" value="Butyryl-CoA Dehydrogenase, subunit A, domain 3"/>
    <property type="match status" value="1"/>
</dbReference>
<dbReference type="Pfam" id="PF02770">
    <property type="entry name" value="Acyl-CoA_dh_M"/>
    <property type="match status" value="1"/>
</dbReference>